<evidence type="ECO:0000256" key="2">
    <source>
        <dbReference type="SAM" id="Phobius"/>
    </source>
</evidence>
<accession>A0A8J7U8N6</accession>
<feature type="transmembrane region" description="Helical" evidence="2">
    <location>
        <begin position="9"/>
        <end position="32"/>
    </location>
</feature>
<keyword evidence="4" id="KW-1185">Reference proteome</keyword>
<dbReference type="Proteomes" id="UP000664417">
    <property type="component" value="Unassembled WGS sequence"/>
</dbReference>
<evidence type="ECO:0000313" key="4">
    <source>
        <dbReference type="Proteomes" id="UP000664417"/>
    </source>
</evidence>
<keyword evidence="2" id="KW-0472">Membrane</keyword>
<dbReference type="AlphaFoldDB" id="A0A8J7U8N6"/>
<organism evidence="3 4">
    <name type="scientific">Acanthopleuribacter pedis</name>
    <dbReference type="NCBI Taxonomy" id="442870"/>
    <lineage>
        <taxon>Bacteria</taxon>
        <taxon>Pseudomonadati</taxon>
        <taxon>Acidobacteriota</taxon>
        <taxon>Holophagae</taxon>
        <taxon>Acanthopleuribacterales</taxon>
        <taxon>Acanthopleuribacteraceae</taxon>
        <taxon>Acanthopleuribacter</taxon>
    </lineage>
</organism>
<comment type="caution">
    <text evidence="3">The sequence shown here is derived from an EMBL/GenBank/DDBJ whole genome shotgun (WGS) entry which is preliminary data.</text>
</comment>
<sequence length="266" mass="28687">MNKGSDATWYLEMLSKLGMAGGFLFCLFLLAAGQNSPWPAVWVGSMSLLGHGLIKLYKKRLPWRLRHQSISSLVDEAHQIGVTQRSEVHLVLGDVLSVLHDPYQASLKNGELELTGTDGRLIAAVIDAVQAYGMGLGQHARGRLEPTREAIQTDGGDVESLPIRYARVLWLLGDVLTGELTARQKTQLSVAQADWDQALVLVVRWVVAHQAAREGNAADARACFQALAVDAPSLYVLHGPVGTLSPSAPRLSGEERGLITPESGAP</sequence>
<dbReference type="RefSeq" id="WP_207862733.1">
    <property type="nucleotide sequence ID" value="NZ_JAFREP010000042.1"/>
</dbReference>
<keyword evidence="2" id="KW-0812">Transmembrane</keyword>
<proteinExistence type="predicted"/>
<feature type="region of interest" description="Disordered" evidence="1">
    <location>
        <begin position="246"/>
        <end position="266"/>
    </location>
</feature>
<dbReference type="EMBL" id="JAFREP010000042">
    <property type="protein sequence ID" value="MBO1322761.1"/>
    <property type="molecule type" value="Genomic_DNA"/>
</dbReference>
<evidence type="ECO:0000313" key="3">
    <source>
        <dbReference type="EMBL" id="MBO1322761.1"/>
    </source>
</evidence>
<name>A0A8J7U8N6_9BACT</name>
<reference evidence="3" key="1">
    <citation type="submission" date="2021-03" db="EMBL/GenBank/DDBJ databases">
        <authorList>
            <person name="Wang G."/>
        </authorList>
    </citation>
    <scope>NUCLEOTIDE SEQUENCE</scope>
    <source>
        <strain evidence="3">KCTC 12899</strain>
    </source>
</reference>
<keyword evidence="2" id="KW-1133">Transmembrane helix</keyword>
<evidence type="ECO:0000256" key="1">
    <source>
        <dbReference type="SAM" id="MobiDB-lite"/>
    </source>
</evidence>
<gene>
    <name evidence="3" type="ORF">J3U88_30090</name>
</gene>
<protein>
    <submittedName>
        <fullName evidence="3">Uncharacterized protein</fullName>
    </submittedName>
</protein>